<sequence>MLRLQPTTIKIAIRDISDAKRRSRYRKHLLSRQKANRVRDDLTQHDQETALQDALNTRIVTPTTDSSTGQETPGSPLPPLDYGTISSEEDTLYLDVDRGINRLPRQPDQHRLPFRPRQSLGKESSVTNEDERASTEQLLAATLDGSTFESEEVNDDHPQTSGELVDFPEDADGLSISPTDGAGGFEPTTPRRYFPVYSDRLPVEEQPQTPRQLPEARHQSRFDGAYTAPVRRRRPRAEIDDAPVTVRRRRAGRNTSPSCFSISDGRSVIVRIFSWSGSGGLQIQPFAATKIPVKQSFVRLDLPGLALVTSGTRRDRKALDNGNQCTVSTLITVRDRSEAAWFPITEQNTLFKMSYFSSQFSSSPVLTMSPQHAHQSMGMASFGHHTPPRFAPMPSQFAAQPVRPSAAGRKRSRDEASENLEPDMKSLPVEEPEEEWIYGPGMTLIKKSTRYVTDASSQSGTWVEEKKAAEEAAIKEARSLIRNPKLQRVSPTLSRAPAASTSPLQSEAKPAIEGPIVDNFTLHLGIGWRRISEEEHIQAAARGWARYIENHFPVSNAGILLESNGLQSYLVETNEGFFLFAENLRQGQLVSQTAEGALRNLQCSPPIFDGMEVLSAAESPRPTNAVPDMDMRMD</sequence>
<feature type="compositionally biased region" description="Polar residues" evidence="1">
    <location>
        <begin position="54"/>
        <end position="73"/>
    </location>
</feature>
<evidence type="ECO:0000313" key="2">
    <source>
        <dbReference type="EMBL" id="KAH7237440.1"/>
    </source>
</evidence>
<protein>
    <submittedName>
        <fullName evidence="2">Uncharacterized protein</fullName>
    </submittedName>
</protein>
<gene>
    <name evidence="2" type="ORF">BKA55DRAFT_520473</name>
</gene>
<dbReference type="AlphaFoldDB" id="A0A9P9GF73"/>
<evidence type="ECO:0000256" key="1">
    <source>
        <dbReference type="SAM" id="MobiDB-lite"/>
    </source>
</evidence>
<feature type="region of interest" description="Disordered" evidence="1">
    <location>
        <begin position="101"/>
        <end position="134"/>
    </location>
</feature>
<feature type="region of interest" description="Disordered" evidence="1">
    <location>
        <begin position="392"/>
        <end position="431"/>
    </location>
</feature>
<comment type="caution">
    <text evidence="2">The sequence shown here is derived from an EMBL/GenBank/DDBJ whole genome shotgun (WGS) entry which is preliminary data.</text>
</comment>
<feature type="compositionally biased region" description="Basic and acidic residues" evidence="1">
    <location>
        <begin position="101"/>
        <end position="111"/>
    </location>
</feature>
<keyword evidence="3" id="KW-1185">Reference proteome</keyword>
<dbReference type="OrthoDB" id="5359669at2759"/>
<dbReference type="GeneID" id="70218381"/>
<feature type="region of interest" description="Disordered" evidence="1">
    <location>
        <begin position="52"/>
        <end position="81"/>
    </location>
</feature>
<organism evidence="2 3">
    <name type="scientific">Fusarium redolens</name>
    <dbReference type="NCBI Taxonomy" id="48865"/>
    <lineage>
        <taxon>Eukaryota</taxon>
        <taxon>Fungi</taxon>
        <taxon>Dikarya</taxon>
        <taxon>Ascomycota</taxon>
        <taxon>Pezizomycotina</taxon>
        <taxon>Sordariomycetes</taxon>
        <taxon>Hypocreomycetidae</taxon>
        <taxon>Hypocreales</taxon>
        <taxon>Nectriaceae</taxon>
        <taxon>Fusarium</taxon>
        <taxon>Fusarium redolens species complex</taxon>
    </lineage>
</organism>
<reference evidence="2" key="1">
    <citation type="journal article" date="2021" name="Nat. Commun.">
        <title>Genetic determinants of endophytism in the Arabidopsis root mycobiome.</title>
        <authorList>
            <person name="Mesny F."/>
            <person name="Miyauchi S."/>
            <person name="Thiergart T."/>
            <person name="Pickel B."/>
            <person name="Atanasova L."/>
            <person name="Karlsson M."/>
            <person name="Huettel B."/>
            <person name="Barry K.W."/>
            <person name="Haridas S."/>
            <person name="Chen C."/>
            <person name="Bauer D."/>
            <person name="Andreopoulos W."/>
            <person name="Pangilinan J."/>
            <person name="LaButti K."/>
            <person name="Riley R."/>
            <person name="Lipzen A."/>
            <person name="Clum A."/>
            <person name="Drula E."/>
            <person name="Henrissat B."/>
            <person name="Kohler A."/>
            <person name="Grigoriev I.V."/>
            <person name="Martin F.M."/>
            <person name="Hacquard S."/>
        </authorList>
    </citation>
    <scope>NUCLEOTIDE SEQUENCE</scope>
    <source>
        <strain evidence="2">MPI-CAGE-AT-0023</strain>
    </source>
</reference>
<evidence type="ECO:0000313" key="3">
    <source>
        <dbReference type="Proteomes" id="UP000720189"/>
    </source>
</evidence>
<dbReference type="RefSeq" id="XP_046045299.1">
    <property type="nucleotide sequence ID" value="XM_046188427.1"/>
</dbReference>
<name>A0A9P9GF73_FUSRE</name>
<dbReference type="Proteomes" id="UP000720189">
    <property type="component" value="Unassembled WGS sequence"/>
</dbReference>
<accession>A0A9P9GF73</accession>
<proteinExistence type="predicted"/>
<dbReference type="EMBL" id="JAGMUX010000015">
    <property type="protein sequence ID" value="KAH7237440.1"/>
    <property type="molecule type" value="Genomic_DNA"/>
</dbReference>